<keyword evidence="4" id="KW-0677">Repeat</keyword>
<feature type="repeat" description="TNFR-Cys" evidence="9">
    <location>
        <begin position="119"/>
        <end position="159"/>
    </location>
</feature>
<evidence type="ECO:0000313" key="15">
    <source>
        <dbReference type="EMBL" id="TKS78081.1"/>
    </source>
</evidence>
<evidence type="ECO:0000256" key="8">
    <source>
        <dbReference type="ARBA" id="ARBA00023180"/>
    </source>
</evidence>
<dbReference type="GO" id="GO:0009986">
    <property type="term" value="C:cell surface"/>
    <property type="evidence" value="ECO:0007669"/>
    <property type="project" value="TreeGrafter"/>
</dbReference>
<dbReference type="InterPro" id="IPR034029">
    <property type="entry name" value="TNFRSF10A/B_death"/>
</dbReference>
<protein>
    <submittedName>
        <fullName evidence="15">Tumor necrosis factor receptor superfamily member 22</fullName>
    </submittedName>
</protein>
<feature type="domain" description="TNFR-Cys" evidence="14">
    <location>
        <begin position="119"/>
        <end position="159"/>
    </location>
</feature>
<organism evidence="15 16">
    <name type="scientific">Collichthys lucidus</name>
    <name type="common">Big head croaker</name>
    <name type="synonym">Sciaena lucida</name>
    <dbReference type="NCBI Taxonomy" id="240159"/>
    <lineage>
        <taxon>Eukaryota</taxon>
        <taxon>Metazoa</taxon>
        <taxon>Chordata</taxon>
        <taxon>Craniata</taxon>
        <taxon>Vertebrata</taxon>
        <taxon>Euteleostomi</taxon>
        <taxon>Actinopterygii</taxon>
        <taxon>Neopterygii</taxon>
        <taxon>Teleostei</taxon>
        <taxon>Neoteleostei</taxon>
        <taxon>Acanthomorphata</taxon>
        <taxon>Eupercaria</taxon>
        <taxon>Sciaenidae</taxon>
        <taxon>Collichthys</taxon>
    </lineage>
</organism>
<evidence type="ECO:0000256" key="2">
    <source>
        <dbReference type="ARBA" id="ARBA00022703"/>
    </source>
</evidence>
<keyword evidence="16" id="KW-1185">Reference proteome</keyword>
<evidence type="ECO:0000256" key="11">
    <source>
        <dbReference type="SAM" id="Phobius"/>
    </source>
</evidence>
<feature type="disulfide bond" evidence="9">
    <location>
        <begin position="79"/>
        <end position="94"/>
    </location>
</feature>
<proteinExistence type="predicted"/>
<keyword evidence="2" id="KW-0053">Apoptosis</keyword>
<evidence type="ECO:0000256" key="9">
    <source>
        <dbReference type="PROSITE-ProRule" id="PRU00206"/>
    </source>
</evidence>
<dbReference type="PANTHER" id="PTHR46330:SF6">
    <property type="entry name" value="HEMATOPOIETIC DEATH RECEPTOR-RELATED"/>
    <property type="match status" value="1"/>
</dbReference>
<keyword evidence="8" id="KW-0325">Glycoprotein</keyword>
<dbReference type="InterPro" id="IPR001368">
    <property type="entry name" value="TNFR/NGFR_Cys_rich_reg"/>
</dbReference>
<evidence type="ECO:0000256" key="4">
    <source>
        <dbReference type="ARBA" id="ARBA00022737"/>
    </source>
</evidence>
<dbReference type="PANTHER" id="PTHR46330">
    <property type="entry name" value="TUMOR NECROSIS FACTOR RECEPTOR SUPERFAMILY MEMBER 10B"/>
    <property type="match status" value="1"/>
</dbReference>
<dbReference type="EMBL" id="CM014088">
    <property type="protein sequence ID" value="TKS78081.1"/>
    <property type="molecule type" value="Genomic_DNA"/>
</dbReference>
<evidence type="ECO:0000259" key="14">
    <source>
        <dbReference type="PROSITE" id="PS50050"/>
    </source>
</evidence>
<dbReference type="InterPro" id="IPR000488">
    <property type="entry name" value="Death_dom"/>
</dbReference>
<dbReference type="GO" id="GO:0036462">
    <property type="term" value="P:TRAIL-activated apoptotic signaling pathway"/>
    <property type="evidence" value="ECO:0007669"/>
    <property type="project" value="TreeGrafter"/>
</dbReference>
<reference evidence="15 16" key="1">
    <citation type="submission" date="2019-01" db="EMBL/GenBank/DDBJ databases">
        <title>Genome Assembly of Collichthys lucidus.</title>
        <authorList>
            <person name="Cai M."/>
            <person name="Xiao S."/>
        </authorList>
    </citation>
    <scope>NUCLEOTIDE SEQUENCE [LARGE SCALE GENOMIC DNA]</scope>
    <source>
        <strain evidence="15">JT15FE1705JMU</strain>
        <tissue evidence="15">Muscle</tissue>
    </source>
</reference>
<keyword evidence="11" id="KW-0812">Transmembrane</keyword>
<gene>
    <name evidence="15" type="ORF">D9C73_013093</name>
</gene>
<accession>A0A4U5UTV8</accession>
<keyword evidence="6 9" id="KW-1015">Disulfide bond</keyword>
<dbReference type="SMART" id="SM00208">
    <property type="entry name" value="TNFR"/>
    <property type="match status" value="3"/>
</dbReference>
<feature type="repeat" description="TNFR-Cys" evidence="9">
    <location>
        <begin position="78"/>
        <end position="118"/>
    </location>
</feature>
<feature type="region of interest" description="Disordered" evidence="10">
    <location>
        <begin position="266"/>
        <end position="303"/>
    </location>
</feature>
<evidence type="ECO:0000256" key="12">
    <source>
        <dbReference type="SAM" id="SignalP"/>
    </source>
</evidence>
<name>A0A4U5UTV8_COLLU</name>
<feature type="domain" description="Death" evidence="13">
    <location>
        <begin position="332"/>
        <end position="397"/>
    </location>
</feature>
<feature type="transmembrane region" description="Helical" evidence="11">
    <location>
        <begin position="169"/>
        <end position="193"/>
    </location>
</feature>
<feature type="disulfide bond" evidence="9">
    <location>
        <begin position="97"/>
        <end position="110"/>
    </location>
</feature>
<dbReference type="Gene3D" id="1.10.533.10">
    <property type="entry name" value="Death Domain, Fas"/>
    <property type="match status" value="1"/>
</dbReference>
<dbReference type="PROSITE" id="PS50017">
    <property type="entry name" value="DEATH_DOMAIN"/>
    <property type="match status" value="1"/>
</dbReference>
<evidence type="ECO:0000313" key="16">
    <source>
        <dbReference type="Proteomes" id="UP000298787"/>
    </source>
</evidence>
<feature type="disulfide bond" evidence="9">
    <location>
        <begin position="120"/>
        <end position="135"/>
    </location>
</feature>
<sequence>MTAFLQYMLFVVFIGTSKSMGVFPQSGLDSGGSRIWRSVNCKSDQEYQNGNICCLNCLAGTRMVSACTTSGRRGVCEECDDGTFTEHTNSLKHCFKCTQCRSDQEIVRPCSHTQDTECQCKSGRFCAPDQACEVCKTCLRCKEGEEMVRNCTPTANTECKKIQPKSDPASGASVIVLPVLAAVVVLAVVLGIVGRKWSQRRPASQRNLRDGLKAEQNCRTEEGRNGESGRLSCSSLILPRQLVRARSSTHVEDERKVLCESLNSSASNSQHSLTGPPSYAFPTSPPRASPTAPIQTDRREDEQFPKLVPVNGEESLRKCFEYFEEIDVDYHKRFFRHLGILDNVIKSKEHHTYEDKIHDLLNIWVEKEGREASLNDLLSALMDINQRRTAENIKEKAVHYGHYFCEC</sequence>
<evidence type="ECO:0000256" key="5">
    <source>
        <dbReference type="ARBA" id="ARBA00023136"/>
    </source>
</evidence>
<keyword evidence="5 11" id="KW-0472">Membrane</keyword>
<dbReference type="SUPFAM" id="SSF47986">
    <property type="entry name" value="DEATH domain"/>
    <property type="match status" value="1"/>
</dbReference>
<keyword evidence="11" id="KW-1133">Transmembrane helix</keyword>
<feature type="disulfide bond" evidence="9">
    <location>
        <begin position="141"/>
        <end position="159"/>
    </location>
</feature>
<evidence type="ECO:0000256" key="7">
    <source>
        <dbReference type="ARBA" id="ARBA00023170"/>
    </source>
</evidence>
<dbReference type="Pfam" id="PF00531">
    <property type="entry name" value="Death"/>
    <property type="match status" value="1"/>
</dbReference>
<keyword evidence="3 12" id="KW-0732">Signal</keyword>
<dbReference type="CDD" id="cd08315">
    <property type="entry name" value="Death_TRAILR_DR4_DR5"/>
    <property type="match status" value="1"/>
</dbReference>
<dbReference type="PROSITE" id="PS50050">
    <property type="entry name" value="TNFR_NGFR_2"/>
    <property type="match status" value="2"/>
</dbReference>
<feature type="signal peptide" evidence="12">
    <location>
        <begin position="1"/>
        <end position="19"/>
    </location>
</feature>
<dbReference type="Gene3D" id="2.10.50.10">
    <property type="entry name" value="Tumor Necrosis Factor Receptor, subunit A, domain 2"/>
    <property type="match status" value="2"/>
</dbReference>
<evidence type="ECO:0000259" key="13">
    <source>
        <dbReference type="PROSITE" id="PS50017"/>
    </source>
</evidence>
<evidence type="ECO:0000256" key="1">
    <source>
        <dbReference type="ARBA" id="ARBA00004370"/>
    </source>
</evidence>
<dbReference type="GO" id="GO:0005886">
    <property type="term" value="C:plasma membrane"/>
    <property type="evidence" value="ECO:0007669"/>
    <property type="project" value="TreeGrafter"/>
</dbReference>
<dbReference type="InterPro" id="IPR052491">
    <property type="entry name" value="TNFRSF10"/>
</dbReference>
<evidence type="ECO:0000256" key="3">
    <source>
        <dbReference type="ARBA" id="ARBA00022729"/>
    </source>
</evidence>
<dbReference type="InterPro" id="IPR011029">
    <property type="entry name" value="DEATH-like_dom_sf"/>
</dbReference>
<comment type="subcellular location">
    <subcellularLocation>
        <location evidence="1">Membrane</location>
    </subcellularLocation>
</comment>
<feature type="chain" id="PRO_5020637292" evidence="12">
    <location>
        <begin position="20"/>
        <end position="407"/>
    </location>
</feature>
<dbReference type="OrthoDB" id="8848202at2759"/>
<dbReference type="Pfam" id="PF00020">
    <property type="entry name" value="TNFR_c6"/>
    <property type="match status" value="2"/>
</dbReference>
<dbReference type="Proteomes" id="UP000298787">
    <property type="component" value="Chromosome 11"/>
</dbReference>
<evidence type="ECO:0000256" key="6">
    <source>
        <dbReference type="ARBA" id="ARBA00023157"/>
    </source>
</evidence>
<dbReference type="SUPFAM" id="SSF57586">
    <property type="entry name" value="TNF receptor-like"/>
    <property type="match status" value="2"/>
</dbReference>
<evidence type="ECO:0000256" key="10">
    <source>
        <dbReference type="SAM" id="MobiDB-lite"/>
    </source>
</evidence>
<dbReference type="GO" id="GO:0043065">
    <property type="term" value="P:positive regulation of apoptotic process"/>
    <property type="evidence" value="ECO:0007669"/>
    <property type="project" value="TreeGrafter"/>
</dbReference>
<dbReference type="STRING" id="240159.A0A4U5UTV8"/>
<keyword evidence="7 15" id="KW-0675">Receptor</keyword>
<feature type="disulfide bond" evidence="9">
    <location>
        <begin position="100"/>
        <end position="118"/>
    </location>
</feature>
<feature type="disulfide bond" evidence="9">
    <location>
        <begin position="138"/>
        <end position="151"/>
    </location>
</feature>
<feature type="domain" description="TNFR-Cys" evidence="14">
    <location>
        <begin position="78"/>
        <end position="118"/>
    </location>
</feature>
<dbReference type="AlphaFoldDB" id="A0A4U5UTV8"/>